<evidence type="ECO:0000256" key="5">
    <source>
        <dbReference type="SAM" id="SignalP"/>
    </source>
</evidence>
<comment type="subcellular location">
    <subcellularLocation>
        <location evidence="1">Cell membrane</location>
    </subcellularLocation>
</comment>
<evidence type="ECO:0000256" key="2">
    <source>
        <dbReference type="ARBA" id="ARBA00022475"/>
    </source>
</evidence>
<evidence type="ECO:0000256" key="4">
    <source>
        <dbReference type="SAM" id="Phobius"/>
    </source>
</evidence>
<accession>A0ABW9WAR3</accession>
<evidence type="ECO:0000256" key="3">
    <source>
        <dbReference type="ARBA" id="ARBA00023136"/>
    </source>
</evidence>
<name>A0ABW9WAR3_9BURK</name>
<proteinExistence type="predicted"/>
<dbReference type="PIRSF" id="PIRSF036354">
    <property type="entry name" value="NosR"/>
    <property type="match status" value="1"/>
</dbReference>
<dbReference type="InterPro" id="IPR011399">
    <property type="entry name" value="NosR"/>
</dbReference>
<feature type="transmembrane region" description="Helical" evidence="4">
    <location>
        <begin position="414"/>
        <end position="435"/>
    </location>
</feature>
<dbReference type="InterPro" id="IPR007329">
    <property type="entry name" value="FMN-bd"/>
</dbReference>
<dbReference type="EMBL" id="WWCT01000042">
    <property type="protein sequence ID" value="MYN30525.1"/>
    <property type="molecule type" value="Genomic_DNA"/>
</dbReference>
<evidence type="ECO:0000313" key="7">
    <source>
        <dbReference type="EMBL" id="MYN30525.1"/>
    </source>
</evidence>
<evidence type="ECO:0000313" key="8">
    <source>
        <dbReference type="Proteomes" id="UP000642144"/>
    </source>
</evidence>
<dbReference type="Pfam" id="PF12801">
    <property type="entry name" value="Fer4_5"/>
    <property type="match status" value="2"/>
</dbReference>
<protein>
    <submittedName>
        <fullName evidence="7">4Fe-4S binding protein</fullName>
    </submittedName>
</protein>
<dbReference type="InterPro" id="IPR017896">
    <property type="entry name" value="4Fe4S_Fe-S-bd"/>
</dbReference>
<feature type="domain" description="FMN-binding" evidence="6">
    <location>
        <begin position="82"/>
        <end position="181"/>
    </location>
</feature>
<keyword evidence="8" id="KW-1185">Reference proteome</keyword>
<dbReference type="Pfam" id="PF04205">
    <property type="entry name" value="FMN_bind"/>
    <property type="match status" value="1"/>
</dbReference>
<keyword evidence="4" id="KW-1133">Transmembrane helix</keyword>
<evidence type="ECO:0000256" key="1">
    <source>
        <dbReference type="ARBA" id="ARBA00004236"/>
    </source>
</evidence>
<evidence type="ECO:0000259" key="6">
    <source>
        <dbReference type="SMART" id="SM00900"/>
    </source>
</evidence>
<reference evidence="7 8" key="1">
    <citation type="submission" date="2019-12" db="EMBL/GenBank/DDBJ databases">
        <title>Novel species isolated from a subtropical stream in China.</title>
        <authorList>
            <person name="Lu H."/>
        </authorList>
    </citation>
    <scope>NUCLEOTIDE SEQUENCE [LARGE SCALE GENOMIC DNA]</scope>
    <source>
        <strain evidence="7 8">CY42W</strain>
    </source>
</reference>
<gene>
    <name evidence="7" type="ORF">GTP69_29400</name>
</gene>
<feature type="transmembrane region" description="Helical" evidence="4">
    <location>
        <begin position="549"/>
        <end position="568"/>
    </location>
</feature>
<feature type="chain" id="PRO_5045774627" evidence="5">
    <location>
        <begin position="28"/>
        <end position="704"/>
    </location>
</feature>
<feature type="transmembrane region" description="Helical" evidence="4">
    <location>
        <begin position="447"/>
        <end position="464"/>
    </location>
</feature>
<dbReference type="SMART" id="SM00900">
    <property type="entry name" value="FMN_bind"/>
    <property type="match status" value="1"/>
</dbReference>
<comment type="caution">
    <text evidence="7">The sequence shown here is derived from an EMBL/GenBank/DDBJ whole genome shotgun (WGS) entry which is preliminary data.</text>
</comment>
<keyword evidence="5" id="KW-0732">Signal</keyword>
<feature type="transmembrane region" description="Helical" evidence="4">
    <location>
        <begin position="588"/>
        <end position="609"/>
    </location>
</feature>
<dbReference type="Proteomes" id="UP000642144">
    <property type="component" value="Unassembled WGS sequence"/>
</dbReference>
<dbReference type="PANTHER" id="PTHR30224:SF4">
    <property type="entry name" value="ELECTRON TRANSPORT PROTEIN YCCM-RELATED"/>
    <property type="match status" value="1"/>
</dbReference>
<feature type="signal peptide" evidence="5">
    <location>
        <begin position="1"/>
        <end position="27"/>
    </location>
</feature>
<keyword evidence="3 4" id="KW-0472">Membrane</keyword>
<dbReference type="PANTHER" id="PTHR30224">
    <property type="entry name" value="ELECTRON TRANSPORT PROTEIN"/>
    <property type="match status" value="1"/>
</dbReference>
<dbReference type="SUPFAM" id="SSF54862">
    <property type="entry name" value="4Fe-4S ferredoxins"/>
    <property type="match status" value="1"/>
</dbReference>
<organism evidence="7 8">
    <name type="scientific">Duganella levis</name>
    <dbReference type="NCBI Taxonomy" id="2692169"/>
    <lineage>
        <taxon>Bacteria</taxon>
        <taxon>Pseudomonadati</taxon>
        <taxon>Pseudomonadota</taxon>
        <taxon>Betaproteobacteria</taxon>
        <taxon>Burkholderiales</taxon>
        <taxon>Oxalobacteraceae</taxon>
        <taxon>Telluria group</taxon>
        <taxon>Duganella</taxon>
    </lineage>
</organism>
<feature type="transmembrane region" description="Helical" evidence="4">
    <location>
        <begin position="484"/>
        <end position="505"/>
    </location>
</feature>
<keyword evidence="2" id="KW-1003">Cell membrane</keyword>
<sequence>MGRVVTSILCLLAGVLALLIGATQAQAGVLTRDEMVRRFPAPLIVGERDAELPVWPLFRQNATATELVGYVFESVDLAPIPGFSGVPLNLMVAIDPKGVFIGVEVLSHHEPVFLDGLGEAPLYQFVKQYKDLSLKQNISIETGNHRARHADAAHAYIDGVSKATASVRIINQSVLAAALKVSRKKLGFAGGRDPDQIARVRPDVFRPMDLAQMHRDGLVQHLRVSNRDAEKLFAGSAGAGLDAEALAHPDDVFIDLYLACVSVPSIGRNLLTPAAWRKLQGRLEEGDHALIAISSGRYSVTGEDFVRGSVPDRLLLRQDKLPIDMRDLDLDLKLAAPIEADSMTVFRVIAQAGLDPASPFELALPITRNKGIVYPERITRELVVRYQLPADLVIAPEGNNKSWTAIWTGRRWELALLAAGLLVLGAALAMQKLLTAHAARFDWFRRAYLLFTIGFVGYYAQGQLSIVNLSGVIQALMARRSLEFLLFDPMTVCLWAFVLVSLLLWGRGTFCGWLCPFGALQELTGKLARWARVPQWRIKPRWDARLKRIKYVALAGIVASAFFSSEITDKLVELEPFKTAITLNFVRSWPYVVYAVGLLLASSVVYKFFCRYLCPFGASLALLGKIRLLNWIPRYAECGTPCQTCRHRCDYQAIAPSGKVDYAECFQCMDCVVIYASDQQCALRITQLKRQRTIPIQPATRSES</sequence>
<dbReference type="InterPro" id="IPR052378">
    <property type="entry name" value="NosR_regulator"/>
</dbReference>
<keyword evidence="4" id="KW-0812">Transmembrane</keyword>